<evidence type="ECO:0000256" key="3">
    <source>
        <dbReference type="PROSITE-ProRule" id="PRU00221"/>
    </source>
</evidence>
<dbReference type="CDD" id="cd00200">
    <property type="entry name" value="WD40"/>
    <property type="match status" value="1"/>
</dbReference>
<sequence length="1547" mass="173308">MKKALGKILRRTERRAIRREEDSDQGGSSEAHHVTYSDPTTSPKARPETSADVPKKFPPQEEHEPSIAPIYQRRGLSGGNAIPHGTATNVDRRTPFEPQQLWDEAYDTLREEKPALFKTYERILSRELSESPSSSPNLEEQQDLIERDRGKRQDQMKELVGKGLKKTEREAQIKHHIGEVMDVITSTSELISFALSTCPQAALAWTGITLAIKLLANIGTSSQANLAGLDYVTKKMSWYWALSRSLLQKGTTDILLDDVRLDLKSQIVELYKSLLSYQMMSVCSFYENRFLTTLKDILNLKGWEGSLTEIKEAEAIVRQNSQTYNCQKSMDYHEKHNLLLQRINDRFGQSKDQECLQDLYLVDPAAEMRRIEYSKDSILAESFAWILEDPRFCQWRYQERSQLLWISGNPGKGKTMLMIGIIKELSNSSFDSNIQSFFLCQESDANLNNSEAVLRGLIHQLIIQQPALISHLRRQWDSRGAKAFTDRSAFFILSDVLIDILQEPFVGDRYLMLDALDECKDGRKKLLKLIVDIMAKPLSRVKWLISSRHKVEIEEYMNSAERKLDINLEENARENISHAVDAFIRYKITALFKGYESTLEDKQGSDLSHRLEKLNRIKLDATEILRAKADGTFLWAALVFRHIEVQRCRADKIIEVVRKMPEGLNELYDQMMREILKQENDDLVMECTQVLLIMANVMRPLRFPELEMLADLSEFADIRMIVSTCGLLSVQGHEQLVSFIHQSAKDYLLAPLKSTVLSDGIFPNGHQQIHDTILSRSVLAMSRHLKQDVYALRDPGVGIAEARLRVPASKPLASIQYSCLHWIDHLCLITSNDSCLDISILEIIELFWKEHFLHWLEATALTNALSPNAILATDKLISRLLDSQHAEFLRLVQDSRQFLLQNQAITSHNPLQLYSSALLFSPEHSLTRDLFRHKEPDWIVRKPVMEPEWGACIQSMNDSGGALALTFSPDGRQILAISPFCIKIWDANSGACLQTRDIPEIWLIGPATFSSDGLRILVRSSAYVVSILDVETGSILTDLDCNAAGLQSIAFSYDGLYCAVGYEDGTLTLWRSNDGTFVQTLEGHDKSVVSISFSPDGMKLVSGSEDNTLKIWDVKEKQCLKTLGHADRVNAIAFSPSGTVIVSGSAGGTFKFWDAENGILLRSIPHEGRVRSIALSSDGMHLLSGGFGTTTQLWDVYTGNRLQVIDSGWQCNVAFSPDDRYFLSGSGSQLKLWDTNGSAIRSDRTGYRDMGGLVDVCISPNGMQYASAYMRASLEICNIGDGICVRPIAGEIHTMAFSPDSTKIAAAYGKVKADESAESLEVLSCGGTCTMASWQAVEPITVVAFSSDSTQLISGSLTGWLQRWRIGTNHPVLTWQAHNGLISAAVFSSDGSLVASTSTNSSIKLWDASNGAHRLTITHDPLFECVESIAFSAEGRYLISLSAIKGMIRIWDIESGVCVKEIAGPGSVFDRNAICPYIGNPERPQYPRLDFKRPWITSNGRNLLLVPTEYGTDNWAVHSNMIILDVQSRGVFVIVFSDTDPFPSEEP</sequence>
<dbReference type="PRINTS" id="PR00320">
    <property type="entry name" value="GPROTEINBRPT"/>
</dbReference>
<dbReference type="Proteomes" id="UP000248961">
    <property type="component" value="Unassembled WGS sequence"/>
</dbReference>
<dbReference type="InterPro" id="IPR027417">
    <property type="entry name" value="P-loop_NTPase"/>
</dbReference>
<dbReference type="Gene3D" id="3.40.50.300">
    <property type="entry name" value="P-loop containing nucleotide triphosphate hydrolases"/>
    <property type="match status" value="1"/>
</dbReference>
<dbReference type="InterPro" id="IPR015943">
    <property type="entry name" value="WD40/YVTN_repeat-like_dom_sf"/>
</dbReference>
<keyword evidence="2" id="KW-0677">Repeat</keyword>
<dbReference type="PROSITE" id="PS50294">
    <property type="entry name" value="WD_REPEATS_REGION"/>
    <property type="match status" value="3"/>
</dbReference>
<dbReference type="InterPro" id="IPR001680">
    <property type="entry name" value="WD40_rpt"/>
</dbReference>
<dbReference type="InterPro" id="IPR019775">
    <property type="entry name" value="WD40_repeat_CS"/>
</dbReference>
<evidence type="ECO:0000313" key="7">
    <source>
        <dbReference type="Proteomes" id="UP000248961"/>
    </source>
</evidence>
<dbReference type="PROSITE" id="PS50837">
    <property type="entry name" value="NACHT"/>
    <property type="match status" value="1"/>
</dbReference>
<dbReference type="InterPro" id="IPR007111">
    <property type="entry name" value="NACHT_NTPase"/>
</dbReference>
<reference evidence="6 7" key="1">
    <citation type="submission" date="2018-02" db="EMBL/GenBank/DDBJ databases">
        <title>The genomes of Aspergillus section Nigri reveals drivers in fungal speciation.</title>
        <authorList>
            <consortium name="DOE Joint Genome Institute"/>
            <person name="Vesth T.C."/>
            <person name="Nybo J."/>
            <person name="Theobald S."/>
            <person name="Brandl J."/>
            <person name="Frisvad J.C."/>
            <person name="Nielsen K.F."/>
            <person name="Lyhne E.K."/>
            <person name="Kogle M.E."/>
            <person name="Kuo A."/>
            <person name="Riley R."/>
            <person name="Clum A."/>
            <person name="Nolan M."/>
            <person name="Lipzen A."/>
            <person name="Salamov A."/>
            <person name="Henrissat B."/>
            <person name="Wiebenga A."/>
            <person name="De vries R.P."/>
            <person name="Grigoriev I.V."/>
            <person name="Mortensen U.H."/>
            <person name="Andersen M.R."/>
            <person name="Baker S.E."/>
        </authorList>
    </citation>
    <scope>NUCLEOTIDE SEQUENCE [LARGE SCALE GENOMIC DNA]</scope>
    <source>
        <strain evidence="6 7">CBS 101889</strain>
    </source>
</reference>
<gene>
    <name evidence="6" type="ORF">BO97DRAFT_11563</name>
</gene>
<dbReference type="InterPro" id="IPR036322">
    <property type="entry name" value="WD40_repeat_dom_sf"/>
</dbReference>
<evidence type="ECO:0000259" key="5">
    <source>
        <dbReference type="PROSITE" id="PS50837"/>
    </source>
</evidence>
<dbReference type="Pfam" id="PF00400">
    <property type="entry name" value="WD40"/>
    <property type="match status" value="6"/>
</dbReference>
<protein>
    <recommendedName>
        <fullName evidence="5">NACHT domain-containing protein</fullName>
    </recommendedName>
</protein>
<dbReference type="GeneID" id="37194229"/>
<dbReference type="PROSITE" id="PS50082">
    <property type="entry name" value="WD_REPEATS_2"/>
    <property type="match status" value="5"/>
</dbReference>
<evidence type="ECO:0000256" key="4">
    <source>
        <dbReference type="SAM" id="MobiDB-lite"/>
    </source>
</evidence>
<name>A0A395IEQ7_ASPHC</name>
<dbReference type="PANTHER" id="PTHR19848:SF8">
    <property type="entry name" value="F-BOX AND WD REPEAT DOMAIN CONTAINING 7"/>
    <property type="match status" value="1"/>
</dbReference>
<feature type="repeat" description="WD" evidence="3">
    <location>
        <begin position="1122"/>
        <end position="1163"/>
    </location>
</feature>
<evidence type="ECO:0000256" key="1">
    <source>
        <dbReference type="ARBA" id="ARBA00022574"/>
    </source>
</evidence>
<dbReference type="InterPro" id="IPR020472">
    <property type="entry name" value="WD40_PAC1"/>
</dbReference>
<dbReference type="EMBL" id="KZ824267">
    <property type="protein sequence ID" value="RAL17648.1"/>
    <property type="molecule type" value="Genomic_DNA"/>
</dbReference>
<feature type="compositionally biased region" description="Basic and acidic residues" evidence="4">
    <location>
        <begin position="10"/>
        <end position="21"/>
    </location>
</feature>
<feature type="repeat" description="WD" evidence="3">
    <location>
        <begin position="1081"/>
        <end position="1122"/>
    </location>
</feature>
<feature type="compositionally biased region" description="Basic and acidic residues" evidence="4">
    <location>
        <begin position="45"/>
        <end position="65"/>
    </location>
</feature>
<dbReference type="SMART" id="SM00320">
    <property type="entry name" value="WD40"/>
    <property type="match status" value="9"/>
</dbReference>
<dbReference type="Pfam" id="PF24883">
    <property type="entry name" value="NPHP3_N"/>
    <property type="match status" value="1"/>
</dbReference>
<evidence type="ECO:0000256" key="2">
    <source>
        <dbReference type="ARBA" id="ARBA00022737"/>
    </source>
</evidence>
<dbReference type="InterPro" id="IPR031359">
    <property type="entry name" value="NACHT_N"/>
</dbReference>
<accession>A0A395IEQ7</accession>
<organism evidence="6 7">
    <name type="scientific">Aspergillus homomorphus (strain CBS 101889)</name>
    <dbReference type="NCBI Taxonomy" id="1450537"/>
    <lineage>
        <taxon>Eukaryota</taxon>
        <taxon>Fungi</taxon>
        <taxon>Dikarya</taxon>
        <taxon>Ascomycota</taxon>
        <taxon>Pezizomycotina</taxon>
        <taxon>Eurotiomycetes</taxon>
        <taxon>Eurotiomycetidae</taxon>
        <taxon>Eurotiales</taxon>
        <taxon>Aspergillaceae</taxon>
        <taxon>Aspergillus</taxon>
        <taxon>Aspergillus subgen. Circumdati</taxon>
    </lineage>
</organism>
<feature type="region of interest" description="Disordered" evidence="4">
    <location>
        <begin position="1"/>
        <end position="94"/>
    </location>
</feature>
<dbReference type="OrthoDB" id="674604at2759"/>
<feature type="repeat" description="WD" evidence="3">
    <location>
        <begin position="1039"/>
        <end position="1080"/>
    </location>
</feature>
<feature type="region of interest" description="Disordered" evidence="4">
    <location>
        <begin position="126"/>
        <end position="156"/>
    </location>
</feature>
<dbReference type="PANTHER" id="PTHR19848">
    <property type="entry name" value="WD40 REPEAT PROTEIN"/>
    <property type="match status" value="1"/>
</dbReference>
<dbReference type="Gene3D" id="2.130.10.10">
    <property type="entry name" value="YVTN repeat-like/Quinoprotein amine dehydrogenase"/>
    <property type="match status" value="3"/>
</dbReference>
<keyword evidence="7" id="KW-1185">Reference proteome</keyword>
<keyword evidence="1 3" id="KW-0853">WD repeat</keyword>
<dbReference type="SUPFAM" id="SSF50978">
    <property type="entry name" value="WD40 repeat-like"/>
    <property type="match status" value="2"/>
</dbReference>
<dbReference type="RefSeq" id="XP_025556802.1">
    <property type="nucleotide sequence ID" value="XM_025689940.1"/>
</dbReference>
<dbReference type="STRING" id="1450537.A0A395IEQ7"/>
<dbReference type="InterPro" id="IPR056884">
    <property type="entry name" value="NPHP3-like_N"/>
</dbReference>
<feature type="repeat" description="WD" evidence="3">
    <location>
        <begin position="1375"/>
        <end position="1416"/>
    </location>
</feature>
<feature type="compositionally biased region" description="Low complexity" evidence="4">
    <location>
        <begin position="130"/>
        <end position="139"/>
    </location>
</feature>
<feature type="compositionally biased region" description="Basic and acidic residues" evidence="4">
    <location>
        <begin position="144"/>
        <end position="156"/>
    </location>
</feature>
<evidence type="ECO:0000313" key="6">
    <source>
        <dbReference type="EMBL" id="RAL17648.1"/>
    </source>
</evidence>
<dbReference type="VEuPathDB" id="FungiDB:BO97DRAFT_11563"/>
<feature type="repeat" description="WD" evidence="3">
    <location>
        <begin position="1163"/>
        <end position="1204"/>
    </location>
</feature>
<proteinExistence type="predicted"/>
<dbReference type="Pfam" id="PF17100">
    <property type="entry name" value="NACHT_N"/>
    <property type="match status" value="1"/>
</dbReference>
<feature type="domain" description="NACHT" evidence="5">
    <location>
        <begin position="402"/>
        <end position="548"/>
    </location>
</feature>
<dbReference type="PROSITE" id="PS00678">
    <property type="entry name" value="WD_REPEATS_1"/>
    <property type="match status" value="2"/>
</dbReference>